<evidence type="ECO:0000256" key="1">
    <source>
        <dbReference type="SAM" id="Phobius"/>
    </source>
</evidence>
<feature type="transmembrane region" description="Helical" evidence="1">
    <location>
        <begin position="26"/>
        <end position="42"/>
    </location>
</feature>
<gene>
    <name evidence="2" type="ORF">J5U23_02463</name>
</gene>
<name>A0A8F5BQH2_SACSH</name>
<reference evidence="2" key="1">
    <citation type="journal article" date="2021" name="Environ. Microbiol.">
        <title>New insights into the diversity and evolution of the archaeal mobilome from three complete genomes of Saccharolobus shibatae.</title>
        <authorList>
            <person name="Medvedeva S."/>
            <person name="Brandt D."/>
            <person name="Cvirkaite-Krupovic V."/>
            <person name="Liu Y."/>
            <person name="Severinov K."/>
            <person name="Ishino S."/>
            <person name="Ishino Y."/>
            <person name="Prangishvili D."/>
            <person name="Kalinowski J."/>
            <person name="Krupovic M."/>
        </authorList>
    </citation>
    <scope>NUCLEOTIDE SEQUENCE</scope>
    <source>
        <strain evidence="2">B12</strain>
    </source>
</reference>
<accession>A0A8F5BQH2</accession>
<protein>
    <submittedName>
        <fullName evidence="2">Hydrogenase-4 component B</fullName>
    </submittedName>
</protein>
<proteinExistence type="predicted"/>
<dbReference type="PANTHER" id="PTHR43373:SF1">
    <property type="entry name" value="NA(+)_H(+) ANTIPORTER SUBUNIT A"/>
    <property type="match status" value="1"/>
</dbReference>
<keyword evidence="1" id="KW-0812">Transmembrane</keyword>
<dbReference type="PANTHER" id="PTHR43373">
    <property type="entry name" value="NA(+)/H(+) ANTIPORTER SUBUNIT"/>
    <property type="match status" value="1"/>
</dbReference>
<organism evidence="2 3">
    <name type="scientific">Saccharolobus shibatae (strain ATCC 51178 / DSM 5389 / JCM 8931 / NBRC 15437 / B12)</name>
    <name type="common">Sulfolobus shibatae</name>
    <dbReference type="NCBI Taxonomy" id="523848"/>
    <lineage>
        <taxon>Archaea</taxon>
        <taxon>Thermoproteota</taxon>
        <taxon>Thermoprotei</taxon>
        <taxon>Sulfolobales</taxon>
        <taxon>Sulfolobaceae</taxon>
        <taxon>Saccharolobus</taxon>
    </lineage>
</organism>
<dbReference type="Proteomes" id="UP000694018">
    <property type="component" value="Chromosome"/>
</dbReference>
<feature type="transmembrane region" description="Helical" evidence="1">
    <location>
        <begin position="81"/>
        <end position="100"/>
    </location>
</feature>
<dbReference type="KEGG" id="sshi:J5U23_02463"/>
<dbReference type="AlphaFoldDB" id="A0A8F5BQH2"/>
<keyword evidence="1" id="KW-1133">Transmembrane helix</keyword>
<keyword evidence="1" id="KW-0472">Membrane</keyword>
<evidence type="ECO:0000313" key="3">
    <source>
        <dbReference type="Proteomes" id="UP000694018"/>
    </source>
</evidence>
<feature type="transmembrane region" description="Helical" evidence="1">
    <location>
        <begin position="6"/>
        <end position="21"/>
    </location>
</feature>
<evidence type="ECO:0000313" key="2">
    <source>
        <dbReference type="EMBL" id="QXJ29592.1"/>
    </source>
</evidence>
<sequence>MNALLYILPLLVISIIVSIFNKKAGYILFAISSSILLIISIYEYNGVLSFFSIISASVFSIISASVWLLTSIFSIDYDHYGKWLSPLYGLTILGMVLVLYSNNYLLFLAGWEIMTIPAYVAIGLTAKNNRPPFVFMAFGELSTISY</sequence>
<dbReference type="InterPro" id="IPR050616">
    <property type="entry name" value="CPA3_Na-H_Antiporter_A"/>
</dbReference>
<feature type="transmembrane region" description="Helical" evidence="1">
    <location>
        <begin position="48"/>
        <end position="69"/>
    </location>
</feature>
<dbReference type="EMBL" id="CP077717">
    <property type="protein sequence ID" value="QXJ29592.1"/>
    <property type="molecule type" value="Genomic_DNA"/>
</dbReference>
<feature type="transmembrane region" description="Helical" evidence="1">
    <location>
        <begin position="106"/>
        <end position="126"/>
    </location>
</feature>